<name>A0A841IQ87_9ACTN</name>
<feature type="transmembrane region" description="Helical" evidence="7">
    <location>
        <begin position="181"/>
        <end position="198"/>
    </location>
</feature>
<feature type="transmembrane region" description="Helical" evidence="7">
    <location>
        <begin position="51"/>
        <end position="74"/>
    </location>
</feature>
<keyword evidence="6 7" id="KW-0472">Membrane</keyword>
<feature type="transmembrane region" description="Helical" evidence="7">
    <location>
        <begin position="389"/>
        <end position="409"/>
    </location>
</feature>
<proteinExistence type="predicted"/>
<dbReference type="EMBL" id="JACHJO010000001">
    <property type="protein sequence ID" value="MBB6118418.1"/>
    <property type="molecule type" value="Genomic_DNA"/>
</dbReference>
<organism evidence="9 10">
    <name type="scientific">Nocardiopsis algeriensis</name>
    <dbReference type="NCBI Taxonomy" id="1478215"/>
    <lineage>
        <taxon>Bacteria</taxon>
        <taxon>Bacillati</taxon>
        <taxon>Actinomycetota</taxon>
        <taxon>Actinomycetes</taxon>
        <taxon>Streptosporangiales</taxon>
        <taxon>Nocardiopsidaceae</taxon>
        <taxon>Nocardiopsis</taxon>
    </lineage>
</organism>
<keyword evidence="4 7" id="KW-0812">Transmembrane</keyword>
<dbReference type="PANTHER" id="PTHR23513:SF6">
    <property type="entry name" value="MAJOR FACILITATOR SUPERFAMILY ASSOCIATED DOMAIN-CONTAINING PROTEIN"/>
    <property type="match status" value="1"/>
</dbReference>
<keyword evidence="5 7" id="KW-1133">Transmembrane helix</keyword>
<keyword evidence="2" id="KW-0813">Transport</keyword>
<evidence type="ECO:0000313" key="10">
    <source>
        <dbReference type="Proteomes" id="UP000536604"/>
    </source>
</evidence>
<feature type="transmembrane region" description="Helical" evidence="7">
    <location>
        <begin position="330"/>
        <end position="351"/>
    </location>
</feature>
<evidence type="ECO:0000256" key="1">
    <source>
        <dbReference type="ARBA" id="ARBA00004651"/>
    </source>
</evidence>
<dbReference type="AlphaFoldDB" id="A0A841IQ87"/>
<evidence type="ECO:0000313" key="9">
    <source>
        <dbReference type="EMBL" id="MBB6118418.1"/>
    </source>
</evidence>
<evidence type="ECO:0000256" key="2">
    <source>
        <dbReference type="ARBA" id="ARBA00022448"/>
    </source>
</evidence>
<gene>
    <name evidence="9" type="ORF">FHS13_000346</name>
</gene>
<dbReference type="Proteomes" id="UP000536604">
    <property type="component" value="Unassembled WGS sequence"/>
</dbReference>
<dbReference type="Pfam" id="PF05977">
    <property type="entry name" value="MFS_3"/>
    <property type="match status" value="1"/>
</dbReference>
<feature type="transmembrane region" description="Helical" evidence="7">
    <location>
        <begin position="240"/>
        <end position="260"/>
    </location>
</feature>
<dbReference type="GO" id="GO:0005886">
    <property type="term" value="C:plasma membrane"/>
    <property type="evidence" value="ECO:0007669"/>
    <property type="project" value="UniProtKB-SubCell"/>
</dbReference>
<dbReference type="PANTHER" id="PTHR23513">
    <property type="entry name" value="INTEGRAL MEMBRANE EFFLUX PROTEIN-RELATED"/>
    <property type="match status" value="1"/>
</dbReference>
<protein>
    <submittedName>
        <fullName evidence="9">MFS family permease</fullName>
    </submittedName>
</protein>
<comment type="subcellular location">
    <subcellularLocation>
        <location evidence="1">Cell membrane</location>
        <topology evidence="1">Multi-pass membrane protein</topology>
    </subcellularLocation>
</comment>
<evidence type="ECO:0000256" key="3">
    <source>
        <dbReference type="ARBA" id="ARBA00022475"/>
    </source>
</evidence>
<dbReference type="RefSeq" id="WP_343064867.1">
    <property type="nucleotide sequence ID" value="NZ_JACHJO010000001.1"/>
</dbReference>
<dbReference type="InterPro" id="IPR010290">
    <property type="entry name" value="TM_effector"/>
</dbReference>
<dbReference type="InterPro" id="IPR036259">
    <property type="entry name" value="MFS_trans_sf"/>
</dbReference>
<dbReference type="GO" id="GO:0022857">
    <property type="term" value="F:transmembrane transporter activity"/>
    <property type="evidence" value="ECO:0007669"/>
    <property type="project" value="InterPro"/>
</dbReference>
<feature type="transmembrane region" description="Helical" evidence="7">
    <location>
        <begin position="272"/>
        <end position="292"/>
    </location>
</feature>
<dbReference type="CDD" id="cd06173">
    <property type="entry name" value="MFS_MefA_like"/>
    <property type="match status" value="1"/>
</dbReference>
<feature type="transmembrane region" description="Helical" evidence="7">
    <location>
        <begin position="363"/>
        <end position="383"/>
    </location>
</feature>
<evidence type="ECO:0000256" key="6">
    <source>
        <dbReference type="ARBA" id="ARBA00023136"/>
    </source>
</evidence>
<evidence type="ECO:0000256" key="5">
    <source>
        <dbReference type="ARBA" id="ARBA00022989"/>
    </source>
</evidence>
<keyword evidence="10" id="KW-1185">Reference proteome</keyword>
<evidence type="ECO:0000259" key="8">
    <source>
        <dbReference type="PROSITE" id="PS50850"/>
    </source>
</evidence>
<feature type="transmembrane region" description="Helical" evidence="7">
    <location>
        <begin position="25"/>
        <end position="45"/>
    </location>
</feature>
<reference evidence="9 10" key="1">
    <citation type="submission" date="2020-08" db="EMBL/GenBank/DDBJ databases">
        <title>Genomic Encyclopedia of Type Strains, Phase III (KMG-III): the genomes of soil and plant-associated and newly described type strains.</title>
        <authorList>
            <person name="Whitman W."/>
        </authorList>
    </citation>
    <scope>NUCLEOTIDE SEQUENCE [LARGE SCALE GENOMIC DNA]</scope>
    <source>
        <strain evidence="9 10">CECT 8712</strain>
    </source>
</reference>
<accession>A0A841IQ87</accession>
<evidence type="ECO:0000256" key="4">
    <source>
        <dbReference type="ARBA" id="ARBA00022692"/>
    </source>
</evidence>
<dbReference type="InterPro" id="IPR020846">
    <property type="entry name" value="MFS_dom"/>
</dbReference>
<dbReference type="SUPFAM" id="SSF103473">
    <property type="entry name" value="MFS general substrate transporter"/>
    <property type="match status" value="1"/>
</dbReference>
<keyword evidence="3" id="KW-1003">Cell membrane</keyword>
<comment type="caution">
    <text evidence="9">The sequence shown here is derived from an EMBL/GenBank/DDBJ whole genome shotgun (WGS) entry which is preliminary data.</text>
</comment>
<feature type="domain" description="Major facilitator superfamily (MFS) profile" evidence="8">
    <location>
        <begin position="218"/>
        <end position="424"/>
    </location>
</feature>
<dbReference type="Gene3D" id="1.20.1250.20">
    <property type="entry name" value="MFS general substrate transporter like domains"/>
    <property type="match status" value="1"/>
</dbReference>
<feature type="transmembrane region" description="Helical" evidence="7">
    <location>
        <begin position="304"/>
        <end position="324"/>
    </location>
</feature>
<evidence type="ECO:0000256" key="7">
    <source>
        <dbReference type="SAM" id="Phobius"/>
    </source>
</evidence>
<dbReference type="PROSITE" id="PS50850">
    <property type="entry name" value="MFS"/>
    <property type="match status" value="1"/>
</dbReference>
<sequence length="424" mass="43375">MTTAVPTEKPNALGKDFSRFWSGSLLSNLADGIMLTVLPMVAAMLTNDPILVSGLMVARFLPWLLLGLFAGVFVDRLDRGRIMVVANFVRGGAVAALAVLVATGNASIWALYAVMFTVMTCEVFYDLSGRAMLPALVPASGLEKANGRLVGGKTVTEDFAGAPLAGLLFVVAAALPLAVNAGAYVLGAVVLLGLPLAVRRARPGGEPDEGASSGAMGAVLAEMRAGLAHVFTDRVLRPTVLFGALVNMAFMAQAGILVLLVQEYLGVPEALYGVFLASSAVGALAGSVLVGPITSALGRFRTELVSFGLMGLCCLVFGLVPNAYVAALAWMVLGAAMTVSNVVMIGAAQLIVPGTHLGRVMSVMQVIGFGLAPVGSLLGGLLGRVELSYVPVASGAVILAALVLNAGALRRLTRRADEAAAAAG</sequence>